<dbReference type="CDD" id="cd06603">
    <property type="entry name" value="GH31_GANC_GANAB_alpha"/>
    <property type="match status" value="1"/>
</dbReference>
<dbReference type="InterPro" id="IPR011013">
    <property type="entry name" value="Gal_mutarotase_sf_dom"/>
</dbReference>
<feature type="domain" description="Glycosyl hydrolase family 31 C-terminal" evidence="7">
    <location>
        <begin position="688"/>
        <end position="775"/>
    </location>
</feature>
<dbReference type="InterPro" id="IPR025887">
    <property type="entry name" value="Glyco_hydro_31_N_dom"/>
</dbReference>
<dbReference type="GO" id="GO:0004558">
    <property type="term" value="F:alpha-1,4-glucosidase activity"/>
    <property type="evidence" value="ECO:0007669"/>
    <property type="project" value="TreeGrafter"/>
</dbReference>
<dbReference type="SUPFAM" id="SSF51445">
    <property type="entry name" value="(Trans)glycosidases"/>
    <property type="match status" value="1"/>
</dbReference>
<accession>A0AAV2ZJE1</accession>
<reference evidence="8" key="1">
    <citation type="thesis" date="2020" institute="ProQuest LLC" country="789 East Eisenhower Parkway, Ann Arbor, MI, USA">
        <title>Comparative Genomics and Chromosome Evolution.</title>
        <authorList>
            <person name="Mudd A.B."/>
        </authorList>
    </citation>
    <scope>NUCLEOTIDE SEQUENCE</scope>
    <source>
        <strain evidence="8">1538</strain>
        <tissue evidence="8">Blood</tissue>
    </source>
</reference>
<dbReference type="EMBL" id="DYDO01000013">
    <property type="protein sequence ID" value="DBA14104.1"/>
    <property type="molecule type" value="Genomic_DNA"/>
</dbReference>
<dbReference type="InterPro" id="IPR013780">
    <property type="entry name" value="Glyco_hydro_b"/>
</dbReference>
<keyword evidence="3 4" id="KW-0326">Glycosidase</keyword>
<sequence length="909" mass="104486">MSDAQEFIHPRVLLEDKSKFKTCNQIGFYRRQKLLHPDQSPYLAQLDTLKTGNGIASLTIFHQETKVPLQLQLIAVKGNMFRLKIKEISPLKPRYEVPDVLVTEPATERFNILLQETGTVVLEHPSGTSKVHITSQPFSIMVTQEDKALIGINSQGFLYFEHLRQPSEKREPAETDTEVQQDKPEDVFGLWKEKFGDFVDIKANGPSSVGLDFTFYGFENVYGLPEHAENHCLKDTGENEAYRLYNLDVFGYRVFDKMGTYGSVPLLLAHKPLYTCGIFWLNASETLVEINSKAALQSHLQPAAPDTRKQKAVPKKDIRWMSESGIVDVFLLLGPMPQDVFNQYAQLTGTQILPPLFSLGYHQCRWNYEDEADVEAVDSGFDEHNIPYDVIWLDIEHTDGKRYFTWDPDRFPDPVKMQEKLQEKRRKLVVISDPHIKVDPNYTLYAEAKEKGYFVKDHKLQNFEGTCWPGVSSYIDFTNPAAREWYSSQFSLEKYKNSTDNLFVWNDMNEPSVFDAPEMTMPKNAVHHQGWEHRDLHNLYGFYQQMSTSEGLIQRSGGKERPFVLTRSFFAGSQRYGAVWTGDNKAEWEYLKISVPMLLSLSVTGIAFCGADVGGFVGDPDPELMVRWYQAGSFQPFFRGHAMQDTKRREPWLFGEENTLLIRKAIQERYTLLPYWYLLFYKAHHSAEPVMRPLWVEFSKYQDAFGVDSQYMLGNALLVAPVLDSGVTSIDVLFPEKGEYWYDFRKYTRVKGPHRQKVAVTLEEIPVFQRGGSIIPMYTTVGKSTAWMGNYPYELHVALDRKGYAVGELYVDDGHSLQYLHEHIYSHRRFTFSRNVLHSSSADKEGQYTVDCILEKVYIIGLKKSPSEVTVHCSGGKKTVEFIYSSQLCLLSLDNLSLQVHTDWEIHIS</sequence>
<dbReference type="FunFam" id="2.60.40.1180:FF:000023">
    <property type="entry name" value="neutral alpha-glucosidase AB isoform X2"/>
    <property type="match status" value="1"/>
</dbReference>
<dbReference type="Pfam" id="PF21365">
    <property type="entry name" value="Glyco_hydro_31_3rd"/>
    <property type="match status" value="1"/>
</dbReference>
<dbReference type="InterPro" id="IPR017853">
    <property type="entry name" value="GH"/>
</dbReference>
<dbReference type="Pfam" id="PF13802">
    <property type="entry name" value="Gal_mutarotas_2"/>
    <property type="match status" value="1"/>
</dbReference>
<dbReference type="InterPro" id="IPR030458">
    <property type="entry name" value="Glyco_hydro_31_AS"/>
</dbReference>
<dbReference type="FunFam" id="3.20.20.80:FF:000039">
    <property type="entry name" value="Glucosidase, alpha neutral C"/>
    <property type="match status" value="1"/>
</dbReference>
<dbReference type="Gene3D" id="2.60.40.1760">
    <property type="entry name" value="glycosyl hydrolase (family 31)"/>
    <property type="match status" value="1"/>
</dbReference>
<dbReference type="GO" id="GO:0030246">
    <property type="term" value="F:carbohydrate binding"/>
    <property type="evidence" value="ECO:0007669"/>
    <property type="project" value="InterPro"/>
</dbReference>
<name>A0AAV2ZJE1_PYXAD</name>
<keyword evidence="2 4" id="KW-0378">Hydrolase</keyword>
<dbReference type="CDD" id="cd14752">
    <property type="entry name" value="GH31_N"/>
    <property type="match status" value="1"/>
</dbReference>
<dbReference type="PROSITE" id="PS00129">
    <property type="entry name" value="GLYCOSYL_HYDROL_F31_1"/>
    <property type="match status" value="1"/>
</dbReference>
<comment type="similarity">
    <text evidence="1 4">Belongs to the glycosyl hydrolase 31 family.</text>
</comment>
<protein>
    <recommendedName>
        <fullName evidence="10">Neutral alpha-glucosidase C</fullName>
    </recommendedName>
</protein>
<dbReference type="Gene3D" id="2.60.40.1180">
    <property type="entry name" value="Golgi alpha-mannosidase II"/>
    <property type="match status" value="2"/>
</dbReference>
<feature type="domain" description="Glycoside hydrolase family 31 TIM barrel" evidence="5">
    <location>
        <begin position="353"/>
        <end position="677"/>
    </location>
</feature>
<dbReference type="PANTHER" id="PTHR22762:SF60">
    <property type="entry name" value="NEUTRAL ALPHA-GLUCOSIDASE C"/>
    <property type="match status" value="1"/>
</dbReference>
<evidence type="ECO:0000259" key="6">
    <source>
        <dbReference type="Pfam" id="PF13802"/>
    </source>
</evidence>
<keyword evidence="9" id="KW-1185">Reference proteome</keyword>
<dbReference type="InterPro" id="IPR000322">
    <property type="entry name" value="Glyco_hydro_31_TIM"/>
</dbReference>
<evidence type="ECO:0008006" key="10">
    <source>
        <dbReference type="Google" id="ProtNLM"/>
    </source>
</evidence>
<evidence type="ECO:0000259" key="7">
    <source>
        <dbReference type="Pfam" id="PF21365"/>
    </source>
</evidence>
<evidence type="ECO:0000313" key="8">
    <source>
        <dbReference type="EMBL" id="DBA14104.1"/>
    </source>
</evidence>
<evidence type="ECO:0000256" key="3">
    <source>
        <dbReference type="ARBA" id="ARBA00023295"/>
    </source>
</evidence>
<evidence type="ECO:0000313" key="9">
    <source>
        <dbReference type="Proteomes" id="UP001181693"/>
    </source>
</evidence>
<gene>
    <name evidence="8" type="ORF">GDO54_005119</name>
</gene>
<dbReference type="Proteomes" id="UP001181693">
    <property type="component" value="Unassembled WGS sequence"/>
</dbReference>
<evidence type="ECO:0000256" key="1">
    <source>
        <dbReference type="ARBA" id="ARBA00007806"/>
    </source>
</evidence>
<evidence type="ECO:0000256" key="2">
    <source>
        <dbReference type="ARBA" id="ARBA00022801"/>
    </source>
</evidence>
<comment type="caution">
    <text evidence="8">The sequence shown here is derived from an EMBL/GenBank/DDBJ whole genome shotgun (WGS) entry which is preliminary data.</text>
</comment>
<evidence type="ECO:0000259" key="5">
    <source>
        <dbReference type="Pfam" id="PF01055"/>
    </source>
</evidence>
<dbReference type="SUPFAM" id="SSF74650">
    <property type="entry name" value="Galactose mutarotase-like"/>
    <property type="match status" value="1"/>
</dbReference>
<dbReference type="GO" id="GO:0005975">
    <property type="term" value="P:carbohydrate metabolic process"/>
    <property type="evidence" value="ECO:0007669"/>
    <property type="project" value="InterPro"/>
</dbReference>
<dbReference type="AlphaFoldDB" id="A0AAV2ZJE1"/>
<dbReference type="SUPFAM" id="SSF51011">
    <property type="entry name" value="Glycosyl hydrolase domain"/>
    <property type="match status" value="1"/>
</dbReference>
<dbReference type="InterPro" id="IPR048395">
    <property type="entry name" value="Glyco_hydro_31_C"/>
</dbReference>
<organism evidence="8 9">
    <name type="scientific">Pyxicephalus adspersus</name>
    <name type="common">African bullfrog</name>
    <dbReference type="NCBI Taxonomy" id="30357"/>
    <lineage>
        <taxon>Eukaryota</taxon>
        <taxon>Metazoa</taxon>
        <taxon>Chordata</taxon>
        <taxon>Craniata</taxon>
        <taxon>Vertebrata</taxon>
        <taxon>Euteleostomi</taxon>
        <taxon>Amphibia</taxon>
        <taxon>Batrachia</taxon>
        <taxon>Anura</taxon>
        <taxon>Neobatrachia</taxon>
        <taxon>Ranoidea</taxon>
        <taxon>Pyxicephalidae</taxon>
        <taxon>Pyxicephalinae</taxon>
        <taxon>Pyxicephalus</taxon>
    </lineage>
</organism>
<proteinExistence type="inferred from homology"/>
<dbReference type="PANTHER" id="PTHR22762">
    <property type="entry name" value="ALPHA-GLUCOSIDASE"/>
    <property type="match status" value="1"/>
</dbReference>
<dbReference type="GO" id="GO:0006491">
    <property type="term" value="P:N-glycan processing"/>
    <property type="evidence" value="ECO:0007669"/>
    <property type="project" value="TreeGrafter"/>
</dbReference>
<dbReference type="FunFam" id="3.20.20.80:FF:000046">
    <property type="entry name" value="Glucosidase alpha, neutral C"/>
    <property type="match status" value="1"/>
</dbReference>
<feature type="domain" description="Glycoside hydrolase family 31 N-terminal" evidence="6">
    <location>
        <begin position="71"/>
        <end position="288"/>
    </location>
</feature>
<dbReference type="Gene3D" id="3.20.20.80">
    <property type="entry name" value="Glycosidases"/>
    <property type="match status" value="2"/>
</dbReference>
<evidence type="ECO:0000256" key="4">
    <source>
        <dbReference type="RuleBase" id="RU361185"/>
    </source>
</evidence>
<dbReference type="Pfam" id="PF01055">
    <property type="entry name" value="Glyco_hydro_31_2nd"/>
    <property type="match status" value="1"/>
</dbReference>